<dbReference type="GO" id="GO:2001070">
    <property type="term" value="F:starch binding"/>
    <property type="evidence" value="ECO:0007669"/>
    <property type="project" value="InterPro"/>
</dbReference>
<feature type="domain" description="CBM20" evidence="12">
    <location>
        <begin position="15"/>
        <end position="118"/>
    </location>
</feature>
<dbReference type="InterPro" id="IPR003385">
    <property type="entry name" value="Glyco_hydro_77"/>
</dbReference>
<dbReference type="Proteomes" id="UP000190852">
    <property type="component" value="Unassembled WGS sequence"/>
</dbReference>
<dbReference type="PANTHER" id="PTHR32518">
    <property type="match status" value="1"/>
</dbReference>
<dbReference type="Gene3D" id="3.20.20.80">
    <property type="entry name" value="Glycosidases"/>
    <property type="match status" value="2"/>
</dbReference>
<protein>
    <recommendedName>
        <fullName evidence="5">4-alpha-glucanotransferase</fullName>
        <ecNumber evidence="4">2.4.1.25</ecNumber>
    </recommendedName>
    <alternativeName>
        <fullName evidence="10">Amylomaltase</fullName>
    </alternativeName>
    <alternativeName>
        <fullName evidence="11">Disproportionating enzyme</fullName>
    </alternativeName>
</protein>
<dbReference type="PANTHER" id="PTHR32518:SF3">
    <property type="entry name" value="4-ALPHA-GLUCANOTRANSFERASE"/>
    <property type="match status" value="1"/>
</dbReference>
<dbReference type="Pfam" id="PF02446">
    <property type="entry name" value="Glyco_hydro_77"/>
    <property type="match status" value="1"/>
</dbReference>
<evidence type="ECO:0000256" key="7">
    <source>
        <dbReference type="ARBA" id="ARBA00022676"/>
    </source>
</evidence>
<keyword evidence="7" id="KW-0328">Glycosyltransferase</keyword>
<keyword evidence="14" id="KW-1185">Reference proteome</keyword>
<reference evidence="14" key="1">
    <citation type="submission" date="2017-02" db="EMBL/GenBank/DDBJ databases">
        <authorList>
            <person name="Varghese N."/>
            <person name="Submissions S."/>
        </authorList>
    </citation>
    <scope>NUCLEOTIDE SEQUENCE [LARGE SCALE GENOMIC DNA]</scope>
    <source>
        <strain evidence="14">DSM 24967</strain>
    </source>
</reference>
<dbReference type="SUPFAM" id="SSF51445">
    <property type="entry name" value="(Trans)glycosidases"/>
    <property type="match status" value="1"/>
</dbReference>
<dbReference type="EMBL" id="FUYQ01000001">
    <property type="protein sequence ID" value="SKB26167.1"/>
    <property type="molecule type" value="Genomic_DNA"/>
</dbReference>
<evidence type="ECO:0000256" key="5">
    <source>
        <dbReference type="ARBA" id="ARBA00020295"/>
    </source>
</evidence>
<evidence type="ECO:0000259" key="12">
    <source>
        <dbReference type="PROSITE" id="PS51166"/>
    </source>
</evidence>
<keyword evidence="9" id="KW-0119">Carbohydrate metabolism</keyword>
<organism evidence="13 14">
    <name type="scientific">Parabacteroides chartae</name>
    <dbReference type="NCBI Taxonomy" id="1037355"/>
    <lineage>
        <taxon>Bacteria</taxon>
        <taxon>Pseudomonadati</taxon>
        <taxon>Bacteroidota</taxon>
        <taxon>Bacteroidia</taxon>
        <taxon>Bacteroidales</taxon>
        <taxon>Tannerellaceae</taxon>
        <taxon>Parabacteroides</taxon>
    </lineage>
</organism>
<dbReference type="GO" id="GO:0005737">
    <property type="term" value="C:cytoplasm"/>
    <property type="evidence" value="ECO:0007669"/>
    <property type="project" value="UniProtKB-SubCell"/>
</dbReference>
<dbReference type="AlphaFoldDB" id="A0A1T4ZU97"/>
<dbReference type="InterPro" id="IPR034841">
    <property type="entry name" value="CBM20_DPE2_2"/>
</dbReference>
<evidence type="ECO:0000313" key="14">
    <source>
        <dbReference type="Proteomes" id="UP000190852"/>
    </source>
</evidence>
<dbReference type="InterPro" id="IPR013784">
    <property type="entry name" value="Carb-bd-like_fold"/>
</dbReference>
<sequence length="915" mass="107278">MRGYFSAFFIPSYPLLYLIHMKVTFIINFHTVWGQKLYVVGSIPALGSWDPVFAKEMVYTDGGNWQLTLDLPEDTEYVEYRYFISVNEKRIFEEWEKNHRISFDKEFSKYSLYDYWQVRPANLAFYTSAFTHSLFAHPCNTHERIVKSDKKISIKVGAPRIEKHQSVAITGNQPCLGDWNPDKALKLSCDTFPEWHIDLDASELHNPLEYKFILYDNNSRSIVSWEGGENRVLDLPPQANGEAVVISGLYYRDVQPLWRGAGTVIPVFSLRSENSFGTGDLFDLRLLIDWARKTGQCIIQTLPMNDTTMTHTWVDSYPYSAISIFALHPMYISLNWLGELKDKKKADFYAEIQHNLNAKEAVDYELVVKYKTAYCRDYFEQEGLQCIENEAFNTFYTQNESWLLPYAAYCYLRDKNGTPEFSQWGKFANYDKGAIQALCAKNSEAYPEIAFSYFMQFVLHTQFSSVSEYARKNGIVLKGDIPIGVNRNSVETWTEPKYFNMNGQAGAPPDDFSANGQNWMFPTYNWEEMEKDGYAWWKKRFRKMSDYFDAFRIDHILGFFRIWEIPQDFIQGLCGHFNPALPFSRNEIEQYGLTFNEARFTTPHIHQKFLTELFDELTSEVKGSFLAQSSSNHYVLKPFCNTQRKIEKLFEGKEDLKSQRIKEGLFAIANEMLFLPDPHNELLFHPRISAMNSFIYKELSESERYAFDQLYWHFFYRRHTEYWKLQAYKHLVPLVACTDMLVCGEDLGMIPDSVPEVMKKLQILSLEIERMPKTSHREFSDLLSLPYNSVCTTSTHDMTPIRNWWKEDPDKTQRYFNHVLLRVGVAPDECREDLARQIISNHLETQSMLTILPLQDWFAIDDSIKRSDIESERINVPANSRHYWQYRMHINLEELIKADSLNEKISFLIRKSGRH</sequence>
<evidence type="ECO:0000256" key="6">
    <source>
        <dbReference type="ARBA" id="ARBA00022490"/>
    </source>
</evidence>
<evidence type="ECO:0000256" key="4">
    <source>
        <dbReference type="ARBA" id="ARBA00012560"/>
    </source>
</evidence>
<dbReference type="PROSITE" id="PS51166">
    <property type="entry name" value="CBM20"/>
    <property type="match status" value="2"/>
</dbReference>
<dbReference type="GO" id="GO:0004134">
    <property type="term" value="F:4-alpha-glucanotransferase activity"/>
    <property type="evidence" value="ECO:0007669"/>
    <property type="project" value="UniProtKB-EC"/>
</dbReference>
<feature type="domain" description="CBM20" evidence="12">
    <location>
        <begin position="144"/>
        <end position="260"/>
    </location>
</feature>
<evidence type="ECO:0000256" key="1">
    <source>
        <dbReference type="ARBA" id="ARBA00000439"/>
    </source>
</evidence>
<dbReference type="InterPro" id="IPR017853">
    <property type="entry name" value="GH"/>
</dbReference>
<comment type="catalytic activity">
    <reaction evidence="1">
        <text>Transfers a segment of a (1-&gt;4)-alpha-D-glucan to a new position in an acceptor, which may be glucose or a (1-&gt;4)-alpha-D-glucan.</text>
        <dbReference type="EC" id="2.4.1.25"/>
    </reaction>
</comment>
<name>A0A1T4ZU97_9BACT</name>
<keyword evidence="6" id="KW-0963">Cytoplasm</keyword>
<dbReference type="SUPFAM" id="SSF49452">
    <property type="entry name" value="Starch-binding domain-like"/>
    <property type="match status" value="2"/>
</dbReference>
<keyword evidence="8 13" id="KW-0808">Transferase</keyword>
<dbReference type="GO" id="GO:0005975">
    <property type="term" value="P:carbohydrate metabolic process"/>
    <property type="evidence" value="ECO:0007669"/>
    <property type="project" value="InterPro"/>
</dbReference>
<gene>
    <name evidence="13" type="ORF">SAMN05660349_00119</name>
</gene>
<evidence type="ECO:0000256" key="10">
    <source>
        <dbReference type="ARBA" id="ARBA00031423"/>
    </source>
</evidence>
<dbReference type="InterPro" id="IPR002044">
    <property type="entry name" value="CBM20"/>
</dbReference>
<accession>A0A1T4ZU97</accession>
<dbReference type="SMART" id="SM01065">
    <property type="entry name" value="CBM_2"/>
    <property type="match status" value="2"/>
</dbReference>
<comment type="subcellular location">
    <subcellularLocation>
        <location evidence="2">Cytoplasm</location>
    </subcellularLocation>
</comment>
<evidence type="ECO:0000256" key="2">
    <source>
        <dbReference type="ARBA" id="ARBA00004496"/>
    </source>
</evidence>
<comment type="similarity">
    <text evidence="3">Belongs to the disproportionating enzyme family.</text>
</comment>
<evidence type="ECO:0000256" key="8">
    <source>
        <dbReference type="ARBA" id="ARBA00022679"/>
    </source>
</evidence>
<evidence type="ECO:0000256" key="9">
    <source>
        <dbReference type="ARBA" id="ARBA00023277"/>
    </source>
</evidence>
<dbReference type="CDD" id="cd05816">
    <property type="entry name" value="CBM20_DPE2_repeat2"/>
    <property type="match status" value="1"/>
</dbReference>
<evidence type="ECO:0000256" key="11">
    <source>
        <dbReference type="ARBA" id="ARBA00031501"/>
    </source>
</evidence>
<dbReference type="Gene3D" id="2.60.40.10">
    <property type="entry name" value="Immunoglobulins"/>
    <property type="match status" value="2"/>
</dbReference>
<dbReference type="EC" id="2.4.1.25" evidence="4"/>
<dbReference type="Pfam" id="PF00686">
    <property type="entry name" value="CBM_20"/>
    <property type="match status" value="2"/>
</dbReference>
<dbReference type="InterPro" id="IPR013783">
    <property type="entry name" value="Ig-like_fold"/>
</dbReference>
<proteinExistence type="inferred from homology"/>
<evidence type="ECO:0000313" key="13">
    <source>
        <dbReference type="EMBL" id="SKB26167.1"/>
    </source>
</evidence>
<evidence type="ECO:0000256" key="3">
    <source>
        <dbReference type="ARBA" id="ARBA00005684"/>
    </source>
</evidence>